<dbReference type="InterPro" id="IPR018289">
    <property type="entry name" value="MULE_transposase_dom"/>
</dbReference>
<dbReference type="Pfam" id="PF10551">
    <property type="entry name" value="MULE"/>
    <property type="match status" value="1"/>
</dbReference>
<protein>
    <recommendedName>
        <fullName evidence="2">MULE transposase domain-containing protein</fullName>
    </recommendedName>
</protein>
<feature type="region of interest" description="Disordered" evidence="1">
    <location>
        <begin position="1"/>
        <end position="33"/>
    </location>
</feature>
<dbReference type="EMBL" id="JBICBT010000965">
    <property type="protein sequence ID" value="KAL3090438.1"/>
    <property type="molecule type" value="Genomic_DNA"/>
</dbReference>
<organism evidence="3 4">
    <name type="scientific">Heterodera trifolii</name>
    <dbReference type="NCBI Taxonomy" id="157864"/>
    <lineage>
        <taxon>Eukaryota</taxon>
        <taxon>Metazoa</taxon>
        <taxon>Ecdysozoa</taxon>
        <taxon>Nematoda</taxon>
        <taxon>Chromadorea</taxon>
        <taxon>Rhabditida</taxon>
        <taxon>Tylenchina</taxon>
        <taxon>Tylenchomorpha</taxon>
        <taxon>Tylenchoidea</taxon>
        <taxon>Heteroderidae</taxon>
        <taxon>Heteroderinae</taxon>
        <taxon>Heterodera</taxon>
    </lineage>
</organism>
<feature type="domain" description="MULE transposase" evidence="2">
    <location>
        <begin position="131"/>
        <end position="204"/>
    </location>
</feature>
<evidence type="ECO:0000313" key="3">
    <source>
        <dbReference type="EMBL" id="KAL3090438.1"/>
    </source>
</evidence>
<gene>
    <name evidence="3" type="ORF">niasHT_028395</name>
</gene>
<dbReference type="Proteomes" id="UP001620626">
    <property type="component" value="Unassembled WGS sequence"/>
</dbReference>
<sequence length="324" mass="36174">MIQFLASNPPPHDSSTQPKCDDSSTQSKNYDSSTRRFVNSAKMRRFVNSAKMRRFVNSEGRLLITTTAAFFLSNARTQSRPNKPNTPQGSHSINLALTVVMRRQKRKIYGNIDRVNPLNLAPAAWTQCFVIGAFVNRRLALCVHSLLPGKQRKYYEEALNAVKAVIAPNTPARVISDFEIATIRAMRETFPAAQLTGCLFHMSQAVFRKWREMGLAELYASDEEQGEGARNSFRKLLAQALIPGQHVRHGFALIVNHTPDGLAAFFGYFARVYVGLIAHEQEAGAVAFAPGADRADTVQSATMPLWMTNTVLTNRRFLAELTNR</sequence>
<evidence type="ECO:0000313" key="4">
    <source>
        <dbReference type="Proteomes" id="UP001620626"/>
    </source>
</evidence>
<evidence type="ECO:0000259" key="2">
    <source>
        <dbReference type="Pfam" id="PF10551"/>
    </source>
</evidence>
<proteinExistence type="predicted"/>
<accession>A0ABD2JII7</accession>
<evidence type="ECO:0000256" key="1">
    <source>
        <dbReference type="SAM" id="MobiDB-lite"/>
    </source>
</evidence>
<dbReference type="AlphaFoldDB" id="A0ABD2JII7"/>
<comment type="caution">
    <text evidence="3">The sequence shown here is derived from an EMBL/GenBank/DDBJ whole genome shotgun (WGS) entry which is preliminary data.</text>
</comment>
<keyword evidence="4" id="KW-1185">Reference proteome</keyword>
<reference evidence="3 4" key="1">
    <citation type="submission" date="2024-10" db="EMBL/GenBank/DDBJ databases">
        <authorList>
            <person name="Kim D."/>
        </authorList>
    </citation>
    <scope>NUCLEOTIDE SEQUENCE [LARGE SCALE GENOMIC DNA]</scope>
    <source>
        <strain evidence="3">BH-2024</strain>
    </source>
</reference>
<name>A0ABD2JII7_9BILA</name>
<feature type="compositionally biased region" description="Polar residues" evidence="1">
    <location>
        <begin position="13"/>
        <end position="33"/>
    </location>
</feature>